<keyword evidence="11" id="KW-1185">Reference proteome</keyword>
<gene>
    <name evidence="10" type="primary">VPS52</name>
    <name evidence="10" type="ORF">AWJ20_1222</name>
</gene>
<dbReference type="InterPro" id="IPR048361">
    <property type="entry name" value="Vps52_C"/>
</dbReference>
<name>A0A167DI58_9ASCO</name>
<keyword evidence="3" id="KW-0813">Transport</keyword>
<dbReference type="Proteomes" id="UP000189580">
    <property type="component" value="Chromosome a"/>
</dbReference>
<evidence type="ECO:0000256" key="1">
    <source>
        <dbReference type="ARBA" id="ARBA00004601"/>
    </source>
</evidence>
<evidence type="ECO:0000256" key="2">
    <source>
        <dbReference type="ARBA" id="ARBA00008180"/>
    </source>
</evidence>
<dbReference type="GO" id="GO:0006896">
    <property type="term" value="P:Golgi to vacuole transport"/>
    <property type="evidence" value="ECO:0007669"/>
    <property type="project" value="TreeGrafter"/>
</dbReference>
<dbReference type="Pfam" id="PF04129">
    <property type="entry name" value="Vps52_CC"/>
    <property type="match status" value="1"/>
</dbReference>
<comment type="subcellular location">
    <subcellularLocation>
        <location evidence="1">Golgi apparatus</location>
        <location evidence="1">trans-Golgi network</location>
    </subcellularLocation>
</comment>
<evidence type="ECO:0000256" key="4">
    <source>
        <dbReference type="ARBA" id="ARBA00022927"/>
    </source>
</evidence>
<keyword evidence="5" id="KW-0333">Golgi apparatus</keyword>
<dbReference type="RefSeq" id="XP_018735421.1">
    <property type="nucleotide sequence ID" value="XM_018878082.1"/>
</dbReference>
<evidence type="ECO:0000256" key="6">
    <source>
        <dbReference type="SAM" id="Coils"/>
    </source>
</evidence>
<dbReference type="GO" id="GO:0032456">
    <property type="term" value="P:endocytic recycling"/>
    <property type="evidence" value="ECO:0007669"/>
    <property type="project" value="TreeGrafter"/>
</dbReference>
<dbReference type="OrthoDB" id="19482at2759"/>
<accession>A0A167DI58</accession>
<proteinExistence type="inferred from homology"/>
<dbReference type="GO" id="GO:0005829">
    <property type="term" value="C:cytosol"/>
    <property type="evidence" value="ECO:0007669"/>
    <property type="project" value="GOC"/>
</dbReference>
<dbReference type="AlphaFoldDB" id="A0A167DI58"/>
<keyword evidence="6" id="KW-0175">Coiled coil</keyword>
<comment type="similarity">
    <text evidence="2">Belongs to the VPS52 family.</text>
</comment>
<dbReference type="PANTHER" id="PTHR14190:SF7">
    <property type="entry name" value="VACUOLAR PROTEIN SORTING-ASSOCIATED PROTEIN 52 HOMOLOG"/>
    <property type="match status" value="1"/>
</dbReference>
<dbReference type="Pfam" id="PF20655">
    <property type="entry name" value="Vps52_C"/>
    <property type="match status" value="1"/>
</dbReference>
<evidence type="ECO:0000259" key="9">
    <source>
        <dbReference type="Pfam" id="PF20655"/>
    </source>
</evidence>
<evidence type="ECO:0000256" key="3">
    <source>
        <dbReference type="ARBA" id="ARBA00022448"/>
    </source>
</evidence>
<dbReference type="GO" id="GO:0019905">
    <property type="term" value="F:syntaxin binding"/>
    <property type="evidence" value="ECO:0007669"/>
    <property type="project" value="TreeGrafter"/>
</dbReference>
<organism evidence="10 11">
    <name type="scientific">Sugiyamaella lignohabitans</name>
    <dbReference type="NCBI Taxonomy" id="796027"/>
    <lineage>
        <taxon>Eukaryota</taxon>
        <taxon>Fungi</taxon>
        <taxon>Dikarya</taxon>
        <taxon>Ascomycota</taxon>
        <taxon>Saccharomycotina</taxon>
        <taxon>Dipodascomycetes</taxon>
        <taxon>Dipodascales</taxon>
        <taxon>Trichomonascaceae</taxon>
        <taxon>Sugiyamaella</taxon>
    </lineage>
</organism>
<evidence type="ECO:0000256" key="5">
    <source>
        <dbReference type="ARBA" id="ARBA00023034"/>
    </source>
</evidence>
<keyword evidence="4" id="KW-0653">Protein transport</keyword>
<dbReference type="KEGG" id="slb:AWJ20_1222"/>
<protein>
    <submittedName>
        <fullName evidence="10">Vps52p</fullName>
    </submittedName>
</protein>
<dbReference type="GeneID" id="30033001"/>
<reference evidence="10 11" key="1">
    <citation type="submission" date="2016-02" db="EMBL/GenBank/DDBJ databases">
        <title>Complete genome sequence and transcriptome regulation of the pentose utilising yeast Sugiyamaella lignohabitans.</title>
        <authorList>
            <person name="Bellasio M."/>
            <person name="Peymann A."/>
            <person name="Valli M."/>
            <person name="Sipitzky M."/>
            <person name="Graf A."/>
            <person name="Sauer M."/>
            <person name="Marx H."/>
            <person name="Mattanovich D."/>
        </authorList>
    </citation>
    <scope>NUCLEOTIDE SEQUENCE [LARGE SCALE GENOMIC DNA]</scope>
    <source>
        <strain evidence="10 11">CBS 10342</strain>
    </source>
</reference>
<feature type="coiled-coil region" evidence="6">
    <location>
        <begin position="154"/>
        <end position="181"/>
    </location>
</feature>
<dbReference type="InterPro" id="IPR007258">
    <property type="entry name" value="Vps52"/>
</dbReference>
<evidence type="ECO:0000313" key="10">
    <source>
        <dbReference type="EMBL" id="ANB12944.1"/>
    </source>
</evidence>
<dbReference type="PANTHER" id="PTHR14190">
    <property type="entry name" value="SUPPRESSOR OF ACTIN MUTATIONS 2/VACUOLAR PROTEIN SORTING 52"/>
    <property type="match status" value="1"/>
</dbReference>
<feature type="domain" description="Vps52 C-terminal" evidence="9">
    <location>
        <begin position="404"/>
        <end position="651"/>
    </location>
</feature>
<feature type="domain" description="Vps52 coiled-coil" evidence="8">
    <location>
        <begin position="134"/>
        <end position="305"/>
    </location>
</feature>
<dbReference type="GO" id="GO:0042147">
    <property type="term" value="P:retrograde transport, endosome to Golgi"/>
    <property type="evidence" value="ECO:0007669"/>
    <property type="project" value="TreeGrafter"/>
</dbReference>
<dbReference type="EMBL" id="CP014501">
    <property type="protein sequence ID" value="ANB12944.1"/>
    <property type="molecule type" value="Genomic_DNA"/>
</dbReference>
<dbReference type="GO" id="GO:0015031">
    <property type="term" value="P:protein transport"/>
    <property type="evidence" value="ECO:0007669"/>
    <property type="project" value="UniProtKB-KW"/>
</dbReference>
<feature type="region of interest" description="Disordered" evidence="7">
    <location>
        <begin position="56"/>
        <end position="102"/>
    </location>
</feature>
<sequence>MSVVGNRVASRSISRPSPSGSKESTVDVLLQLNDILSINLADLVPQLDLVVPSISGTTNESASEQTKKAEGGSSTEKTQEVEDIDDKEKERSDSSGLTETTLPINSFNSLEEIVAEGAKQQSQKETKLDAESYHKEIGKFQSLHEELVTSQKTLDVLETSLKTFKSNLNALSADMELLQNRSLDHAQRLQLRKQAEIKLAPLVEALIIPPSIVLQISEKEISPQWRAALKYLVRRKSELESLKSSGEKFTAIEGAEAQLTLVTKKAIERIRDYLVNHIRSLRSPGVNAQAIQGDLLANKDLYKFLFKEYEKLALDLRQAYIYTMRWYYSSNFSRYVKSLEKLPMYTVEHSILLGSDEPIRKGLFSGATATSSAFSSLYGGGGSPRSSSGSTATFAGSATVNSASRAPTDYLTIGDRANIIFSDDPSVITSHVAEHSHLTTSIETGFRSFNITLIDNASVEFMFVSEFFQYQKGETASAIFNAIFEPTLHIGHAYTKFLLDGSYDAYGMLICIRLCRKLELELQHRKIPVVQDYFNLQLINLWPRFQIVMDAHSDSLRRASTKSSAFSATKSNSSSLVPHHITQQFASFLYGILSLCEDDESGTEPVVNSITRLRNDFESFLTKMSGTLNDSTAKQEKFLYNNYFLVSTIISVSFHHICLFRFFGTSCTRQMSLPHTDAGAFGINNCKP</sequence>
<feature type="region of interest" description="Disordered" evidence="7">
    <location>
        <begin position="1"/>
        <end position="24"/>
    </location>
</feature>
<evidence type="ECO:0000256" key="7">
    <source>
        <dbReference type="SAM" id="MobiDB-lite"/>
    </source>
</evidence>
<dbReference type="GO" id="GO:0000938">
    <property type="term" value="C:GARP complex"/>
    <property type="evidence" value="ECO:0007669"/>
    <property type="project" value="TreeGrafter"/>
</dbReference>
<evidence type="ECO:0000259" key="8">
    <source>
        <dbReference type="Pfam" id="PF04129"/>
    </source>
</evidence>
<feature type="compositionally biased region" description="Low complexity" evidence="7">
    <location>
        <begin position="10"/>
        <end position="23"/>
    </location>
</feature>
<evidence type="ECO:0000313" key="11">
    <source>
        <dbReference type="Proteomes" id="UP000189580"/>
    </source>
</evidence>
<dbReference type="InterPro" id="IPR048319">
    <property type="entry name" value="Vps52_CC"/>
</dbReference>